<keyword evidence="3" id="KW-1185">Reference proteome</keyword>
<dbReference type="RefSeq" id="WP_088856638.1">
    <property type="nucleotide sequence ID" value="NZ_CP015103.1"/>
</dbReference>
<dbReference type="EMBL" id="CP015103">
    <property type="protein sequence ID" value="ASJ09410.1"/>
    <property type="molecule type" value="Genomic_DNA"/>
</dbReference>
<keyword evidence="1" id="KW-1133">Transmembrane helix</keyword>
<feature type="transmembrane region" description="Helical" evidence="1">
    <location>
        <begin position="101"/>
        <end position="127"/>
    </location>
</feature>
<name>A0A2Z2MZH1_9EURY</name>
<feature type="transmembrane region" description="Helical" evidence="1">
    <location>
        <begin position="62"/>
        <end position="80"/>
    </location>
</feature>
<protein>
    <recommendedName>
        <fullName evidence="4">ABC transporter permease</fullName>
    </recommendedName>
</protein>
<evidence type="ECO:0000256" key="1">
    <source>
        <dbReference type="SAM" id="Phobius"/>
    </source>
</evidence>
<evidence type="ECO:0000313" key="2">
    <source>
        <dbReference type="EMBL" id="ASJ09410.1"/>
    </source>
</evidence>
<sequence length="247" mass="27633">MKEVLRWELRSPLNLAMTSGGAVLVGLVMKRYYMTWSTSSHGAPSGVEMLGSVFRDAFTGDVYLLLALLVPFLVTLAVRLERDEGVALSVYSLPVSRVRILLAKFLAAFLLLLIFVFSVHLLVFTLHFAATPEAVAEVLKVQTIPMAFFYLSALLFMVSVAAVVAIASPNTYISIFGGFVLLYLPEFVGADWFWLLKWRDALTNYKWATISLSMDPVFGREFLRVTLLPALILVAIYLIIGNWRDVR</sequence>
<feature type="transmembrane region" description="Helical" evidence="1">
    <location>
        <begin position="12"/>
        <end position="29"/>
    </location>
</feature>
<dbReference type="Proteomes" id="UP000250125">
    <property type="component" value="Chromosome"/>
</dbReference>
<dbReference type="Pfam" id="PF12730">
    <property type="entry name" value="ABC2_membrane_4"/>
    <property type="match status" value="1"/>
</dbReference>
<keyword evidence="1" id="KW-0812">Transmembrane</keyword>
<accession>A0A2Z2MZH1</accession>
<proteinExistence type="predicted"/>
<feature type="transmembrane region" description="Helical" evidence="1">
    <location>
        <begin position="147"/>
        <end position="166"/>
    </location>
</feature>
<feature type="transmembrane region" description="Helical" evidence="1">
    <location>
        <begin position="173"/>
        <end position="195"/>
    </location>
</feature>
<organism evidence="2 3">
    <name type="scientific">Thermococcus siculi</name>
    <dbReference type="NCBI Taxonomy" id="72803"/>
    <lineage>
        <taxon>Archaea</taxon>
        <taxon>Methanobacteriati</taxon>
        <taxon>Methanobacteriota</taxon>
        <taxon>Thermococci</taxon>
        <taxon>Thermococcales</taxon>
        <taxon>Thermococcaceae</taxon>
        <taxon>Thermococcus</taxon>
    </lineage>
</organism>
<evidence type="ECO:0000313" key="3">
    <source>
        <dbReference type="Proteomes" id="UP000250125"/>
    </source>
</evidence>
<dbReference type="AlphaFoldDB" id="A0A2Z2MZH1"/>
<reference evidence="2 3" key="1">
    <citation type="submission" date="2016-04" db="EMBL/GenBank/DDBJ databases">
        <title>Complete genome sequence of Thermococcus siculi type strain RG-20.</title>
        <authorList>
            <person name="Oger P.M."/>
        </authorList>
    </citation>
    <scope>NUCLEOTIDE SEQUENCE [LARGE SCALE GENOMIC DNA]</scope>
    <source>
        <strain evidence="2 3">RG-20</strain>
    </source>
</reference>
<dbReference type="GeneID" id="33318429"/>
<evidence type="ECO:0008006" key="4">
    <source>
        <dbReference type="Google" id="ProtNLM"/>
    </source>
</evidence>
<feature type="transmembrane region" description="Helical" evidence="1">
    <location>
        <begin position="222"/>
        <end position="240"/>
    </location>
</feature>
<keyword evidence="1" id="KW-0472">Membrane</keyword>
<dbReference type="KEGG" id="tsl:A3L11_09280"/>
<gene>
    <name evidence="2" type="ORF">A3L11_09280</name>
</gene>
<dbReference type="OrthoDB" id="101536at2157"/>